<evidence type="ECO:0000313" key="3">
    <source>
        <dbReference type="EMBL" id="MBA0739533.1"/>
    </source>
</evidence>
<feature type="region of interest" description="Disordered" evidence="1">
    <location>
        <begin position="140"/>
        <end position="165"/>
    </location>
</feature>
<proteinExistence type="predicted"/>
<dbReference type="PROSITE" id="PS50004">
    <property type="entry name" value="C2"/>
    <property type="match status" value="1"/>
</dbReference>
<feature type="domain" description="C2" evidence="2">
    <location>
        <begin position="1"/>
        <end position="111"/>
    </location>
</feature>
<dbReference type="InterPro" id="IPR035892">
    <property type="entry name" value="C2_domain_sf"/>
</dbReference>
<evidence type="ECO:0000313" key="4">
    <source>
        <dbReference type="Proteomes" id="UP000593579"/>
    </source>
</evidence>
<dbReference type="Pfam" id="PF00168">
    <property type="entry name" value="C2"/>
    <property type="match status" value="1"/>
</dbReference>
<dbReference type="SMART" id="SM00239">
    <property type="entry name" value="C2"/>
    <property type="match status" value="1"/>
</dbReference>
<comment type="caution">
    <text evidence="3">The sequence shown here is derived from an EMBL/GenBank/DDBJ whole genome shotgun (WGS) entry which is preliminary data.</text>
</comment>
<dbReference type="SUPFAM" id="SSF49562">
    <property type="entry name" value="C2 domain (Calcium/lipid-binding domain, CaLB)"/>
    <property type="match status" value="1"/>
</dbReference>
<dbReference type="OrthoDB" id="1915999at2759"/>
<organism evidence="3 4">
    <name type="scientific">Gossypium gossypioides</name>
    <name type="common">Mexican cotton</name>
    <name type="synonym">Selera gossypioides</name>
    <dbReference type="NCBI Taxonomy" id="34282"/>
    <lineage>
        <taxon>Eukaryota</taxon>
        <taxon>Viridiplantae</taxon>
        <taxon>Streptophyta</taxon>
        <taxon>Embryophyta</taxon>
        <taxon>Tracheophyta</taxon>
        <taxon>Spermatophyta</taxon>
        <taxon>Magnoliopsida</taxon>
        <taxon>eudicotyledons</taxon>
        <taxon>Gunneridae</taxon>
        <taxon>Pentapetalae</taxon>
        <taxon>rosids</taxon>
        <taxon>malvids</taxon>
        <taxon>Malvales</taxon>
        <taxon>Malvaceae</taxon>
        <taxon>Malvoideae</taxon>
        <taxon>Gossypium</taxon>
    </lineage>
</organism>
<accession>A0A7J9BTN0</accession>
<gene>
    <name evidence="3" type="ORF">Gogos_012794</name>
</gene>
<name>A0A7J9BTN0_GOSGO</name>
<reference evidence="3 4" key="1">
    <citation type="journal article" date="2019" name="Genome Biol. Evol.">
        <title>Insights into the evolution of the New World diploid cottons (Gossypium, subgenus Houzingenia) based on genome sequencing.</title>
        <authorList>
            <person name="Grover C.E."/>
            <person name="Arick M.A. 2nd"/>
            <person name="Thrash A."/>
            <person name="Conover J.L."/>
            <person name="Sanders W.S."/>
            <person name="Peterson D.G."/>
            <person name="Frelichowski J.E."/>
            <person name="Scheffler J.A."/>
            <person name="Scheffler B.E."/>
            <person name="Wendel J.F."/>
        </authorList>
    </citation>
    <scope>NUCLEOTIDE SEQUENCE [LARGE SCALE GENOMIC DNA]</scope>
    <source>
        <strain evidence="3">5</strain>
        <tissue evidence="3">Leaf</tissue>
    </source>
</reference>
<dbReference type="CDD" id="cd04051">
    <property type="entry name" value="C2_SRC2_like"/>
    <property type="match status" value="1"/>
</dbReference>
<dbReference type="PANTHER" id="PTHR32246:SF20">
    <property type="entry name" value="CALCIUM-DEPENDENT LIPID-BINDING (CALB DOMAIN) FAMILY PROTEIN"/>
    <property type="match status" value="1"/>
</dbReference>
<dbReference type="EMBL" id="JABEZY010000006">
    <property type="protein sequence ID" value="MBA0739533.1"/>
    <property type="molecule type" value="Genomic_DNA"/>
</dbReference>
<dbReference type="InterPro" id="IPR044750">
    <property type="entry name" value="C2_SRC2/BAP"/>
</dbReference>
<dbReference type="Gene3D" id="2.60.40.150">
    <property type="entry name" value="C2 domain"/>
    <property type="match status" value="1"/>
</dbReference>
<protein>
    <recommendedName>
        <fullName evidence="2">C2 domain-containing protein</fullName>
    </recommendedName>
</protein>
<evidence type="ECO:0000259" key="2">
    <source>
        <dbReference type="PROSITE" id="PS50004"/>
    </source>
</evidence>
<dbReference type="GO" id="GO:0006952">
    <property type="term" value="P:defense response"/>
    <property type="evidence" value="ECO:0007669"/>
    <property type="project" value="InterPro"/>
</dbReference>
<dbReference type="PANTHER" id="PTHR32246">
    <property type="entry name" value="INGRESSION PROTEIN FIC1"/>
    <property type="match status" value="1"/>
</dbReference>
<evidence type="ECO:0000256" key="1">
    <source>
        <dbReference type="SAM" id="MobiDB-lite"/>
    </source>
</evidence>
<keyword evidence="4" id="KW-1185">Reference proteome</keyword>
<dbReference type="InterPro" id="IPR000008">
    <property type="entry name" value="C2_dom"/>
</dbReference>
<dbReference type="Proteomes" id="UP000593579">
    <property type="component" value="Unassembled WGS sequence"/>
</dbReference>
<dbReference type="AlphaFoldDB" id="A0A7J9BTN0"/>
<sequence>MASPREIEVTLSSAKDLKNVNWRHGPIRPYVVLWVDPKNKCSTKVDEEGDTCPIWDETLVIPLPAGPVDGDTILFIDVVHAGSEEHTKPLIGSGKIKLRKVLDKAGFEVSHEKTLKLKRPSGRPQGNVDVRVLIREPRYHDPDTYRAPPYGVPAQDSRAYPGAPPTYGYPYPYAQPPPPQSPQSPYYAAPPSGYPYSAYNYNARPAYGEGSGGYYGQVEEKKSKFGGMGTGLAVGAVAGALGGLALAEGVDALEDHFEDEVAEKVEDDLGYDDGGDDF</sequence>